<reference evidence="2 3" key="1">
    <citation type="submission" date="2019-05" db="EMBL/GenBank/DDBJ databases">
        <title>Another draft genome of Portunus trituberculatus and its Hox gene families provides insights of decapod evolution.</title>
        <authorList>
            <person name="Jeong J.-H."/>
            <person name="Song I."/>
            <person name="Kim S."/>
            <person name="Choi T."/>
            <person name="Kim D."/>
            <person name="Ryu S."/>
            <person name="Kim W."/>
        </authorList>
    </citation>
    <scope>NUCLEOTIDE SEQUENCE [LARGE SCALE GENOMIC DNA]</scope>
    <source>
        <tissue evidence="2">Muscle</tissue>
    </source>
</reference>
<evidence type="ECO:0000313" key="3">
    <source>
        <dbReference type="Proteomes" id="UP000324222"/>
    </source>
</evidence>
<dbReference type="Pfam" id="PF03564">
    <property type="entry name" value="DUF1759"/>
    <property type="match status" value="1"/>
</dbReference>
<dbReference type="InterPro" id="IPR005312">
    <property type="entry name" value="DUF1759"/>
</dbReference>
<evidence type="ECO:0000256" key="1">
    <source>
        <dbReference type="SAM" id="MobiDB-lite"/>
    </source>
</evidence>
<dbReference type="PANTHER" id="PTHR47331">
    <property type="entry name" value="PHD-TYPE DOMAIN-CONTAINING PROTEIN"/>
    <property type="match status" value="1"/>
</dbReference>
<proteinExistence type="predicted"/>
<name>A0A5B7H7M2_PORTR</name>
<sequence>MEENKSKKDSSPEVELTDIVAEEIGLQPVMEEGLESTESRVEGLPHTVTQPWQNETNSNTTMMHENLDITQQLFEHSQQMQQMFTHMLIVLRAVKSTGDGRVMSTLAAKGTSPITASETTSGRGGNLSVFSVSELGQSHQGECENAAQVRTTCQVMSFWATATQETPPPAGSARTLGRTESLSVESVSDPELSHQGEHENTARVCMRLTNLTTLSANRQASGDNNSTRSSKPSGNQELTVTSRNEEWVKELLSTFKLSQNPLPTFNEGSCADYWVFKRAFQSHVREDGISEHQKLGYLITAYSGPAKQELCGCQELEDPKKGYKEAWDLLEVRHGNKRTYIQHLIKGPPWYNGTMRALGTEGSPSARVRILSMV</sequence>
<organism evidence="2 3">
    <name type="scientific">Portunus trituberculatus</name>
    <name type="common">Swimming crab</name>
    <name type="synonym">Neptunus trituberculatus</name>
    <dbReference type="NCBI Taxonomy" id="210409"/>
    <lineage>
        <taxon>Eukaryota</taxon>
        <taxon>Metazoa</taxon>
        <taxon>Ecdysozoa</taxon>
        <taxon>Arthropoda</taxon>
        <taxon>Crustacea</taxon>
        <taxon>Multicrustacea</taxon>
        <taxon>Malacostraca</taxon>
        <taxon>Eumalacostraca</taxon>
        <taxon>Eucarida</taxon>
        <taxon>Decapoda</taxon>
        <taxon>Pleocyemata</taxon>
        <taxon>Brachyura</taxon>
        <taxon>Eubrachyura</taxon>
        <taxon>Portunoidea</taxon>
        <taxon>Portunidae</taxon>
        <taxon>Portuninae</taxon>
        <taxon>Portunus</taxon>
    </lineage>
</organism>
<feature type="region of interest" description="Disordered" evidence="1">
    <location>
        <begin position="163"/>
        <end position="203"/>
    </location>
</feature>
<evidence type="ECO:0000313" key="2">
    <source>
        <dbReference type="EMBL" id="MPC66143.1"/>
    </source>
</evidence>
<feature type="compositionally biased region" description="Basic and acidic residues" evidence="1">
    <location>
        <begin position="191"/>
        <end position="201"/>
    </location>
</feature>
<keyword evidence="3" id="KW-1185">Reference proteome</keyword>
<dbReference type="AlphaFoldDB" id="A0A5B7H7M2"/>
<gene>
    <name evidence="2" type="ORF">E2C01_060288</name>
</gene>
<dbReference type="OrthoDB" id="6511067at2759"/>
<dbReference type="Proteomes" id="UP000324222">
    <property type="component" value="Unassembled WGS sequence"/>
</dbReference>
<feature type="region of interest" description="Disordered" evidence="1">
    <location>
        <begin position="215"/>
        <end position="241"/>
    </location>
</feature>
<protein>
    <submittedName>
        <fullName evidence="2">Uncharacterized protein</fullName>
    </submittedName>
</protein>
<comment type="caution">
    <text evidence="2">The sequence shown here is derived from an EMBL/GenBank/DDBJ whole genome shotgun (WGS) entry which is preliminary data.</text>
</comment>
<accession>A0A5B7H7M2</accession>
<dbReference type="EMBL" id="VSRR010024349">
    <property type="protein sequence ID" value="MPC66143.1"/>
    <property type="molecule type" value="Genomic_DNA"/>
</dbReference>